<keyword evidence="2" id="KW-0472">Membrane</keyword>
<protein>
    <submittedName>
        <fullName evidence="3">RING finger protein 145-like</fullName>
    </submittedName>
</protein>
<keyword evidence="2" id="KW-1133">Transmembrane helix</keyword>
<keyword evidence="4" id="KW-1185">Reference proteome</keyword>
<gene>
    <name evidence="3" type="ORF">BcabD6B2_00410</name>
</gene>
<feature type="transmembrane region" description="Helical" evidence="2">
    <location>
        <begin position="351"/>
        <end position="369"/>
    </location>
</feature>
<feature type="transmembrane region" description="Helical" evidence="2">
    <location>
        <begin position="381"/>
        <end position="400"/>
    </location>
</feature>
<evidence type="ECO:0000256" key="1">
    <source>
        <dbReference type="SAM" id="MobiDB-lite"/>
    </source>
</evidence>
<evidence type="ECO:0000256" key="2">
    <source>
        <dbReference type="SAM" id="Phobius"/>
    </source>
</evidence>
<feature type="transmembrane region" description="Helical" evidence="2">
    <location>
        <begin position="304"/>
        <end position="322"/>
    </location>
</feature>
<organism evidence="3 4">
    <name type="scientific">Babesia caballi</name>
    <dbReference type="NCBI Taxonomy" id="5871"/>
    <lineage>
        <taxon>Eukaryota</taxon>
        <taxon>Sar</taxon>
        <taxon>Alveolata</taxon>
        <taxon>Apicomplexa</taxon>
        <taxon>Aconoidasida</taxon>
        <taxon>Piroplasmida</taxon>
        <taxon>Babesiidae</taxon>
        <taxon>Babesia</taxon>
    </lineage>
</organism>
<keyword evidence="2" id="KW-0812">Transmembrane</keyword>
<accession>A0AAV4LLG6</accession>
<feature type="region of interest" description="Disordered" evidence="1">
    <location>
        <begin position="117"/>
        <end position="199"/>
    </location>
</feature>
<dbReference type="AlphaFoldDB" id="A0AAV4LLG6"/>
<feature type="transmembrane region" description="Helical" evidence="2">
    <location>
        <begin position="268"/>
        <end position="292"/>
    </location>
</feature>
<evidence type="ECO:0000313" key="4">
    <source>
        <dbReference type="Proteomes" id="UP001497744"/>
    </source>
</evidence>
<feature type="transmembrane region" description="Helical" evidence="2">
    <location>
        <begin position="328"/>
        <end position="346"/>
    </location>
</feature>
<comment type="caution">
    <text evidence="3">The sequence shown here is derived from an EMBL/GenBank/DDBJ whole genome shotgun (WGS) entry which is preliminary data.</text>
</comment>
<feature type="compositionally biased region" description="Polar residues" evidence="1">
    <location>
        <begin position="136"/>
        <end position="158"/>
    </location>
</feature>
<name>A0AAV4LLG6_BABCB</name>
<dbReference type="EMBL" id="BPLF01000001">
    <property type="protein sequence ID" value="GIX60606.1"/>
    <property type="molecule type" value="Genomic_DNA"/>
</dbReference>
<proteinExistence type="predicted"/>
<dbReference type="Proteomes" id="UP001497744">
    <property type="component" value="Unassembled WGS sequence"/>
</dbReference>
<dbReference type="GeneID" id="94192089"/>
<reference evidence="3 4" key="1">
    <citation type="submission" date="2021-06" db="EMBL/GenBank/DDBJ databases">
        <title>Genome sequence of Babesia caballi.</title>
        <authorList>
            <person name="Yamagishi J."/>
            <person name="Kidaka T."/>
            <person name="Ochi A."/>
        </authorList>
    </citation>
    <scope>NUCLEOTIDE SEQUENCE [LARGE SCALE GENOMIC DNA]</scope>
    <source>
        <strain evidence="3">USDA-D6B2</strain>
    </source>
</reference>
<evidence type="ECO:0000313" key="3">
    <source>
        <dbReference type="EMBL" id="GIX60606.1"/>
    </source>
</evidence>
<sequence length="404" mass="44078">MAEAAPRRDAAECGPASLPSLEELQREGSPVSGPMIDIELSTNRVLAQGPIMWVQPWFSLTQTEYGSRCRACLISYMCLNFALVRHVGDTFARGQAACESLWERLKARFWPAEDTIDVSTSSIGPPPDPNPVSAAAGSSGQSKESANSSHVTPSTSPREMTASARGSPRETSPETPLPPTPMGKMDEAGPAGLMGSGRETTEEVPTANFGLGVLDGYCDIDHHIFQTLRRMWSNPDLFAPLWISTMMSGSLFKMYAVHKYRTSDAAPLLSLSMLCLFALGCWASTFLMAVAMRICARVIGGADYNIAFLPLLCACGYMQIPLFLFCKAIVWISVIMIYLPSLSILVRMLQVVAYAYFCASTCSTVALYLPPAEDTWDDIKLKGGCAVVACIIQLSYFYWIELHI</sequence>
<dbReference type="RefSeq" id="XP_067712677.1">
    <property type="nucleotide sequence ID" value="XM_067856576.1"/>
</dbReference>